<keyword evidence="6" id="KW-0812">Transmembrane</keyword>
<dbReference type="InterPro" id="IPR010513">
    <property type="entry name" value="KEN_dom"/>
</dbReference>
<evidence type="ECO:0000256" key="15">
    <source>
        <dbReference type="ARBA" id="ARBA00023136"/>
    </source>
</evidence>
<dbReference type="AlphaFoldDB" id="A0A1Y2E4X9"/>
<keyword evidence="14" id="KW-1133">Transmembrane helix</keyword>
<proteinExistence type="predicted"/>
<keyword evidence="4" id="KW-0723">Serine/threonine-protein kinase</keyword>
<organism evidence="23 24">
    <name type="scientific">Pseudomassariella vexata</name>
    <dbReference type="NCBI Taxonomy" id="1141098"/>
    <lineage>
        <taxon>Eukaryota</taxon>
        <taxon>Fungi</taxon>
        <taxon>Dikarya</taxon>
        <taxon>Ascomycota</taxon>
        <taxon>Pezizomycotina</taxon>
        <taxon>Sordariomycetes</taxon>
        <taxon>Xylariomycetidae</taxon>
        <taxon>Amphisphaeriales</taxon>
        <taxon>Pseudomassariaceae</taxon>
        <taxon>Pseudomassariella</taxon>
    </lineage>
</organism>
<dbReference type="GO" id="GO:0004521">
    <property type="term" value="F:RNA endonuclease activity"/>
    <property type="evidence" value="ECO:0007669"/>
    <property type="project" value="InterPro"/>
</dbReference>
<dbReference type="GeneID" id="63779938"/>
<evidence type="ECO:0000256" key="16">
    <source>
        <dbReference type="ARBA" id="ARBA00023180"/>
    </source>
</evidence>
<evidence type="ECO:0000256" key="2">
    <source>
        <dbReference type="ARBA" id="ARBA00004479"/>
    </source>
</evidence>
<evidence type="ECO:0000256" key="19">
    <source>
        <dbReference type="PROSITE-ProRule" id="PRU10141"/>
    </source>
</evidence>
<evidence type="ECO:0000256" key="13">
    <source>
        <dbReference type="ARBA" id="ARBA00022842"/>
    </source>
</evidence>
<dbReference type="Pfam" id="PF06479">
    <property type="entry name" value="Ribonuc_2-5A"/>
    <property type="match status" value="1"/>
</dbReference>
<reference evidence="23 24" key="1">
    <citation type="submission" date="2016-07" db="EMBL/GenBank/DDBJ databases">
        <title>Pervasive Adenine N6-methylation of Active Genes in Fungi.</title>
        <authorList>
            <consortium name="DOE Joint Genome Institute"/>
            <person name="Mondo S.J."/>
            <person name="Dannebaum R.O."/>
            <person name="Kuo R.C."/>
            <person name="Labutti K."/>
            <person name="Haridas S."/>
            <person name="Kuo A."/>
            <person name="Salamov A."/>
            <person name="Ahrendt S.R."/>
            <person name="Lipzen A."/>
            <person name="Sullivan W."/>
            <person name="Andreopoulos W.B."/>
            <person name="Clum A."/>
            <person name="Lindquist E."/>
            <person name="Daum C."/>
            <person name="Ramamoorthy G.K."/>
            <person name="Gryganskyi A."/>
            <person name="Culley D."/>
            <person name="Magnuson J.K."/>
            <person name="James T.Y."/>
            <person name="O'Malley M.A."/>
            <person name="Stajich J.E."/>
            <person name="Spatafora J.W."/>
            <person name="Visel A."/>
            <person name="Grigoriev I.V."/>
        </authorList>
    </citation>
    <scope>NUCLEOTIDE SEQUENCE [LARGE SCALE GENOMIC DNA]</scope>
    <source>
        <strain evidence="23 24">CBS 129021</strain>
    </source>
</reference>
<evidence type="ECO:0000256" key="6">
    <source>
        <dbReference type="ARBA" id="ARBA00022692"/>
    </source>
</evidence>
<feature type="domain" description="KEN" evidence="22">
    <location>
        <begin position="1082"/>
        <end position="1214"/>
    </location>
</feature>
<evidence type="ECO:0000256" key="1">
    <source>
        <dbReference type="ARBA" id="ARBA00001946"/>
    </source>
</evidence>
<evidence type="ECO:0000256" key="18">
    <source>
        <dbReference type="ARBA" id="ARBA00048977"/>
    </source>
</evidence>
<evidence type="ECO:0000313" key="23">
    <source>
        <dbReference type="EMBL" id="ORY66618.1"/>
    </source>
</evidence>
<comment type="catalytic activity">
    <reaction evidence="18">
        <text>L-seryl-[protein] + ATP = O-phospho-L-seryl-[protein] + ADP + H(+)</text>
        <dbReference type="Rhea" id="RHEA:17989"/>
        <dbReference type="Rhea" id="RHEA-COMP:9863"/>
        <dbReference type="Rhea" id="RHEA-COMP:11604"/>
        <dbReference type="ChEBI" id="CHEBI:15378"/>
        <dbReference type="ChEBI" id="CHEBI:29999"/>
        <dbReference type="ChEBI" id="CHEBI:30616"/>
        <dbReference type="ChEBI" id="CHEBI:83421"/>
        <dbReference type="ChEBI" id="CHEBI:456216"/>
        <dbReference type="EC" id="2.7.11.1"/>
    </reaction>
    <physiologicalReaction direction="left-to-right" evidence="18">
        <dbReference type="Rhea" id="RHEA:17990"/>
    </physiologicalReaction>
</comment>
<comment type="subcellular location">
    <subcellularLocation>
        <location evidence="2">Membrane</location>
        <topology evidence="2">Single-pass type I membrane protein</topology>
    </subcellularLocation>
</comment>
<evidence type="ECO:0000256" key="17">
    <source>
        <dbReference type="ARBA" id="ARBA00048659"/>
    </source>
</evidence>
<keyword evidence="7" id="KW-0479">Metal-binding</keyword>
<feature type="compositionally biased region" description="Low complexity" evidence="20">
    <location>
        <begin position="621"/>
        <end position="635"/>
    </location>
</feature>
<dbReference type="PROSITE" id="PS00108">
    <property type="entry name" value="PROTEIN_KINASE_ST"/>
    <property type="match status" value="1"/>
</dbReference>
<dbReference type="InterPro" id="IPR011009">
    <property type="entry name" value="Kinase-like_dom_sf"/>
</dbReference>
<dbReference type="GO" id="GO:0070059">
    <property type="term" value="P:intrinsic apoptotic signaling pathway in response to endoplasmic reticulum stress"/>
    <property type="evidence" value="ECO:0007669"/>
    <property type="project" value="TreeGrafter"/>
</dbReference>
<comment type="catalytic activity">
    <reaction evidence="17">
        <text>L-threonyl-[protein] + ATP = O-phospho-L-threonyl-[protein] + ADP + H(+)</text>
        <dbReference type="Rhea" id="RHEA:46608"/>
        <dbReference type="Rhea" id="RHEA-COMP:11060"/>
        <dbReference type="Rhea" id="RHEA-COMP:11605"/>
        <dbReference type="ChEBI" id="CHEBI:15378"/>
        <dbReference type="ChEBI" id="CHEBI:30013"/>
        <dbReference type="ChEBI" id="CHEBI:30616"/>
        <dbReference type="ChEBI" id="CHEBI:61977"/>
        <dbReference type="ChEBI" id="CHEBI:456216"/>
        <dbReference type="EC" id="2.7.11.1"/>
    </reaction>
    <physiologicalReaction direction="left-to-right" evidence="17">
        <dbReference type="Rhea" id="RHEA:46609"/>
    </physiologicalReaction>
</comment>
<dbReference type="EMBL" id="MCFJ01000005">
    <property type="protein sequence ID" value="ORY66618.1"/>
    <property type="molecule type" value="Genomic_DNA"/>
</dbReference>
<dbReference type="PROSITE" id="PS50011">
    <property type="entry name" value="PROTEIN_KINASE_DOM"/>
    <property type="match status" value="1"/>
</dbReference>
<keyword evidence="15" id="KW-0472">Membrane</keyword>
<dbReference type="SUPFAM" id="SSF50998">
    <property type="entry name" value="Quinoprotein alcohol dehydrogenase-like"/>
    <property type="match status" value="1"/>
</dbReference>
<dbReference type="GO" id="GO:0005524">
    <property type="term" value="F:ATP binding"/>
    <property type="evidence" value="ECO:0007669"/>
    <property type="project" value="UniProtKB-UniRule"/>
</dbReference>
<dbReference type="InterPro" id="IPR045133">
    <property type="entry name" value="IRE1/2-like"/>
</dbReference>
<dbReference type="PROSITE" id="PS51392">
    <property type="entry name" value="KEN"/>
    <property type="match status" value="1"/>
</dbReference>
<dbReference type="SUPFAM" id="SSF56112">
    <property type="entry name" value="Protein kinase-like (PK-like)"/>
    <property type="match status" value="1"/>
</dbReference>
<evidence type="ECO:0000256" key="11">
    <source>
        <dbReference type="ARBA" id="ARBA00022801"/>
    </source>
</evidence>
<dbReference type="InterPro" id="IPR000719">
    <property type="entry name" value="Prot_kinase_dom"/>
</dbReference>
<feature type="region of interest" description="Disordered" evidence="20">
    <location>
        <begin position="688"/>
        <end position="746"/>
    </location>
</feature>
<dbReference type="SMART" id="SM00564">
    <property type="entry name" value="PQQ"/>
    <property type="match status" value="2"/>
</dbReference>
<dbReference type="InterPro" id="IPR038357">
    <property type="entry name" value="KEN_sf"/>
</dbReference>
<dbReference type="SMART" id="SM00220">
    <property type="entry name" value="S_TKc"/>
    <property type="match status" value="1"/>
</dbReference>
<dbReference type="GO" id="GO:0006397">
    <property type="term" value="P:mRNA processing"/>
    <property type="evidence" value="ECO:0007669"/>
    <property type="project" value="InterPro"/>
</dbReference>
<feature type="domain" description="Protein kinase" evidence="21">
    <location>
        <begin position="784"/>
        <end position="1079"/>
    </location>
</feature>
<dbReference type="GO" id="GO:0004674">
    <property type="term" value="F:protein serine/threonine kinase activity"/>
    <property type="evidence" value="ECO:0007669"/>
    <property type="project" value="UniProtKB-KW"/>
</dbReference>
<keyword evidence="16" id="KW-0325">Glycoprotein</keyword>
<dbReference type="Gene3D" id="1.20.1440.180">
    <property type="entry name" value="KEN domain"/>
    <property type="match status" value="1"/>
</dbReference>
<protein>
    <recommendedName>
        <fullName evidence="3">non-specific serine/threonine protein kinase</fullName>
        <ecNumber evidence="3">2.7.11.1</ecNumber>
    </recommendedName>
</protein>
<feature type="compositionally biased region" description="Basic residues" evidence="20">
    <location>
        <begin position="706"/>
        <end position="723"/>
    </location>
</feature>
<evidence type="ECO:0000256" key="7">
    <source>
        <dbReference type="ARBA" id="ARBA00022723"/>
    </source>
</evidence>
<comment type="cofactor">
    <cofactor evidence="1">
        <name>Mg(2+)</name>
        <dbReference type="ChEBI" id="CHEBI:18420"/>
    </cofactor>
</comment>
<dbReference type="InterPro" id="IPR015943">
    <property type="entry name" value="WD40/YVTN_repeat-like_dom_sf"/>
</dbReference>
<evidence type="ECO:0000259" key="21">
    <source>
        <dbReference type="PROSITE" id="PS50011"/>
    </source>
</evidence>
<name>A0A1Y2E4X9_9PEZI</name>
<evidence type="ECO:0000256" key="12">
    <source>
        <dbReference type="ARBA" id="ARBA00022840"/>
    </source>
</evidence>
<keyword evidence="24" id="KW-1185">Reference proteome</keyword>
<dbReference type="InterPro" id="IPR018391">
    <property type="entry name" value="PQQ_b-propeller_rpt"/>
</dbReference>
<sequence length="1217" mass="135126">MLRRPPGEGRLVAEQQRNSKVFLTLAGLLLTSWLPLADAQPQHSLRHQQPPVANILRKQDDDLQGHQESPFESERVIGKLPATISQTSTARKSTFDSIDGLQNAVTTIRNHDGNSNQFRSRPNHHKDHKNTNTEPYDASALATVALEHHSVRAPKSPRQLSSVLAGAGLSSPQSARSLERWEVEDFVLLATVDGHIYAVNKESGEERWRLDSEYPAVETIHNRPNKSSGDDDYHPIHDYIWAVEPTQDGPVYVYKSSGVGAGLTSTGWTMKKIVEELSGRAQTDPPVVYTGDKKTEVVTVDAATGRIKKWFGGQMGHAVDQTCSRPNDLVDMDNGECSNTGTIALVRTEYTVSIHREDDGRLLATLKYREWAPNTFDSDLHQQYQKTQLSEYYTSRHDGTLYALSSEMDGYPGKALRLSVPVARVFDVRRPRDVPKGSNPELVLLPQPTPPFSDSAQARSRSSSIFLNQTWSGSWYAMSGLSYPLMVDAPAAQVSRDRISWDGDRISDEAYVGRVLAGNHVLGNVPEDVDHLYGTQLPPMLPLLGLPMSDTDDDENDSVQALVLNAEYDLSIVEKVLTLPETTAAYVKEFFFNPVFYVMLAAGLIYYLKALKAGQQATGRGISSGLSPSLRPPLLNKVNDASPMRGDLGSAADEAIVNNVPGLSLEDPVADKQTPAVAAAEEAARIELPTAEPQVVGIDSPEKKDKMPRKRGTRGGKKHKKKSKQDPSQSQDDKVTPSDDGPSSDQIIKIMNLGKEPGLQPNVKTIPGDPEDLSSGFVINGLQVNTDEQLGTGSNGTLVFSGKFHGRSVAVKRMLGAFYDIASQETKLLLESDTHQNVIQYFALHEDRTFLYIALERCDASLSDIVEKPHMHRSLAQAGERDIPNVLLQIANGLSHLHSLRIVHRDLKPQNILVTMTKEGKPRLVVSDFGLCKKLDGIQSSFGATTAHAAGTSGWRAPELLLDDDARDMSTSMASSHSHSESSQLVSSDVMPNRRATRAIDIFSLGLVFFYVLTKGLHPFDCGDRYMREVNIRKGQSNLEPLDVLGDFAFEAKDLIRSMLSLDPRSRPTTVEVMAHPFFWGPKKRLTFLCDISDHFEKEQRDPPSEALQTLESYARVVTHGDFLKVLTKEFVDSLGKQRKYTGSRLLDLLRALRNKWNHREDMTDALKKSVGITYEDYLGYWTRRFPNLLVICSEIIYDLGLQDAVRFKEYFEPMRP</sequence>
<dbReference type="GO" id="GO:1990604">
    <property type="term" value="C:IRE1-TRAF2-ASK1 complex"/>
    <property type="evidence" value="ECO:0007669"/>
    <property type="project" value="TreeGrafter"/>
</dbReference>
<dbReference type="Gene3D" id="1.10.510.10">
    <property type="entry name" value="Transferase(Phosphotransferase) domain 1"/>
    <property type="match status" value="1"/>
</dbReference>
<dbReference type="GO" id="GO:0036498">
    <property type="term" value="P:IRE1-mediated unfolded protein response"/>
    <property type="evidence" value="ECO:0007669"/>
    <property type="project" value="TreeGrafter"/>
</dbReference>
<evidence type="ECO:0000313" key="24">
    <source>
        <dbReference type="Proteomes" id="UP000193689"/>
    </source>
</evidence>
<dbReference type="GO" id="GO:0051082">
    <property type="term" value="F:unfolded protein binding"/>
    <property type="evidence" value="ECO:0007669"/>
    <property type="project" value="TreeGrafter"/>
</dbReference>
<dbReference type="InterPro" id="IPR008271">
    <property type="entry name" value="Ser/Thr_kinase_AS"/>
</dbReference>
<feature type="region of interest" description="Disordered" evidence="20">
    <location>
        <begin position="110"/>
        <end position="134"/>
    </location>
</feature>
<dbReference type="InterPro" id="IPR011047">
    <property type="entry name" value="Quinoprotein_ADH-like_sf"/>
</dbReference>
<dbReference type="Proteomes" id="UP000193689">
    <property type="component" value="Unassembled WGS sequence"/>
</dbReference>
<evidence type="ECO:0000256" key="14">
    <source>
        <dbReference type="ARBA" id="ARBA00022989"/>
    </source>
</evidence>
<evidence type="ECO:0000256" key="4">
    <source>
        <dbReference type="ARBA" id="ARBA00022527"/>
    </source>
</evidence>
<dbReference type="FunFam" id="1.10.510.10:FF:000572">
    <property type="entry name" value="Serine/threonine-protein kinase/endoribonuclease IRE1"/>
    <property type="match status" value="1"/>
</dbReference>
<dbReference type="Gene3D" id="3.30.200.20">
    <property type="entry name" value="Phosphorylase Kinase, domain 1"/>
    <property type="match status" value="1"/>
</dbReference>
<keyword evidence="13" id="KW-0460">Magnesium</keyword>
<dbReference type="PANTHER" id="PTHR13954">
    <property type="entry name" value="IRE1-RELATED"/>
    <property type="match status" value="1"/>
</dbReference>
<dbReference type="FunFam" id="3.30.200.20:FF:000077">
    <property type="entry name" value="Putative Serine/threonine-protein kinase/endoribonuclease IRE1"/>
    <property type="match status" value="1"/>
</dbReference>
<keyword evidence="9 19" id="KW-0547">Nucleotide-binding</keyword>
<dbReference type="CDD" id="cd09769">
    <property type="entry name" value="Luminal_IRE1"/>
    <property type="match status" value="1"/>
</dbReference>
<dbReference type="OrthoDB" id="63989at2759"/>
<dbReference type="EC" id="2.7.11.1" evidence="3"/>
<comment type="caution">
    <text evidence="23">The sequence shown here is derived from an EMBL/GenBank/DDBJ whole genome shotgun (WGS) entry which is preliminary data.</text>
</comment>
<keyword evidence="10" id="KW-0418">Kinase</keyword>
<dbReference type="FunCoup" id="A0A1Y2E4X9">
    <property type="interactions" value="127"/>
</dbReference>
<keyword evidence="8" id="KW-0732">Signal</keyword>
<feature type="region of interest" description="Disordered" evidence="20">
    <location>
        <begin position="437"/>
        <end position="459"/>
    </location>
</feature>
<dbReference type="InParanoid" id="A0A1Y2E4X9"/>
<evidence type="ECO:0000256" key="5">
    <source>
        <dbReference type="ARBA" id="ARBA00022679"/>
    </source>
</evidence>
<evidence type="ECO:0000256" key="3">
    <source>
        <dbReference type="ARBA" id="ARBA00012513"/>
    </source>
</evidence>
<dbReference type="RefSeq" id="XP_040717582.1">
    <property type="nucleotide sequence ID" value="XM_040863726.1"/>
</dbReference>
<feature type="binding site" evidence="19">
    <location>
        <position position="812"/>
    </location>
    <ligand>
        <name>ATP</name>
        <dbReference type="ChEBI" id="CHEBI:30616"/>
    </ligand>
</feature>
<evidence type="ECO:0000256" key="10">
    <source>
        <dbReference type="ARBA" id="ARBA00022777"/>
    </source>
</evidence>
<dbReference type="InterPro" id="IPR017441">
    <property type="entry name" value="Protein_kinase_ATP_BS"/>
</dbReference>
<dbReference type="GO" id="GO:0046872">
    <property type="term" value="F:metal ion binding"/>
    <property type="evidence" value="ECO:0007669"/>
    <property type="project" value="UniProtKB-KW"/>
</dbReference>
<keyword evidence="5" id="KW-0808">Transferase</keyword>
<evidence type="ECO:0000256" key="9">
    <source>
        <dbReference type="ARBA" id="ARBA00022741"/>
    </source>
</evidence>
<evidence type="ECO:0000256" key="8">
    <source>
        <dbReference type="ARBA" id="ARBA00022729"/>
    </source>
</evidence>
<dbReference type="PANTHER" id="PTHR13954:SF6">
    <property type="entry name" value="NON-SPECIFIC SERINE_THREONINE PROTEIN KINASE"/>
    <property type="match status" value="1"/>
</dbReference>
<dbReference type="GO" id="GO:0016787">
    <property type="term" value="F:hydrolase activity"/>
    <property type="evidence" value="ECO:0007669"/>
    <property type="project" value="UniProtKB-KW"/>
</dbReference>
<accession>A0A1Y2E4X9</accession>
<gene>
    <name evidence="23" type="ORF">BCR38DRAFT_484234</name>
</gene>
<feature type="compositionally biased region" description="Polar residues" evidence="20">
    <location>
        <begin position="110"/>
        <end position="120"/>
    </location>
</feature>
<dbReference type="Pfam" id="PF00069">
    <property type="entry name" value="Pkinase"/>
    <property type="match status" value="1"/>
</dbReference>
<evidence type="ECO:0000259" key="22">
    <source>
        <dbReference type="PROSITE" id="PS51392"/>
    </source>
</evidence>
<dbReference type="Gene3D" id="2.130.10.10">
    <property type="entry name" value="YVTN repeat-like/Quinoprotein amine dehydrogenase"/>
    <property type="match status" value="1"/>
</dbReference>
<dbReference type="PROSITE" id="PS00107">
    <property type="entry name" value="PROTEIN_KINASE_ATP"/>
    <property type="match status" value="1"/>
</dbReference>
<keyword evidence="11" id="KW-0378">Hydrolase</keyword>
<dbReference type="STRING" id="1141098.A0A1Y2E4X9"/>
<feature type="region of interest" description="Disordered" evidence="20">
    <location>
        <begin position="621"/>
        <end position="647"/>
    </location>
</feature>
<keyword evidence="12 19" id="KW-0067">ATP-binding</keyword>
<evidence type="ECO:0000256" key="20">
    <source>
        <dbReference type="SAM" id="MobiDB-lite"/>
    </source>
</evidence>